<comment type="caution">
    <text evidence="2">The sequence shown here is derived from an EMBL/GenBank/DDBJ whole genome shotgun (WGS) entry which is preliminary data.</text>
</comment>
<evidence type="ECO:0000313" key="2">
    <source>
        <dbReference type="EMBL" id="KAF5792082.1"/>
    </source>
</evidence>
<evidence type="ECO:0000256" key="1">
    <source>
        <dbReference type="SAM" id="Phobius"/>
    </source>
</evidence>
<protein>
    <submittedName>
        <fullName evidence="2">Uncharacterized protein</fullName>
    </submittedName>
</protein>
<dbReference type="EMBL" id="MNCJ02000324">
    <property type="protein sequence ID" value="KAF5792082.1"/>
    <property type="molecule type" value="Genomic_DNA"/>
</dbReference>
<feature type="transmembrane region" description="Helical" evidence="1">
    <location>
        <begin position="108"/>
        <end position="127"/>
    </location>
</feature>
<feature type="transmembrane region" description="Helical" evidence="1">
    <location>
        <begin position="84"/>
        <end position="102"/>
    </location>
</feature>
<name>A0A9K3N993_HELAN</name>
<feature type="transmembrane region" description="Helical" evidence="1">
    <location>
        <begin position="139"/>
        <end position="161"/>
    </location>
</feature>
<reference evidence="2" key="1">
    <citation type="journal article" date="2017" name="Nature">
        <title>The sunflower genome provides insights into oil metabolism, flowering and Asterid evolution.</title>
        <authorList>
            <person name="Badouin H."/>
            <person name="Gouzy J."/>
            <person name="Grassa C.J."/>
            <person name="Murat F."/>
            <person name="Staton S.E."/>
            <person name="Cottret L."/>
            <person name="Lelandais-Briere C."/>
            <person name="Owens G.L."/>
            <person name="Carrere S."/>
            <person name="Mayjonade B."/>
            <person name="Legrand L."/>
            <person name="Gill N."/>
            <person name="Kane N.C."/>
            <person name="Bowers J.E."/>
            <person name="Hubner S."/>
            <person name="Bellec A."/>
            <person name="Berard A."/>
            <person name="Berges H."/>
            <person name="Blanchet N."/>
            <person name="Boniface M.C."/>
            <person name="Brunel D."/>
            <person name="Catrice O."/>
            <person name="Chaidir N."/>
            <person name="Claudel C."/>
            <person name="Donnadieu C."/>
            <person name="Faraut T."/>
            <person name="Fievet G."/>
            <person name="Helmstetter N."/>
            <person name="King M."/>
            <person name="Knapp S.J."/>
            <person name="Lai Z."/>
            <person name="Le Paslier M.C."/>
            <person name="Lippi Y."/>
            <person name="Lorenzon L."/>
            <person name="Mandel J.R."/>
            <person name="Marage G."/>
            <person name="Marchand G."/>
            <person name="Marquand E."/>
            <person name="Bret-Mestries E."/>
            <person name="Morien E."/>
            <person name="Nambeesan S."/>
            <person name="Nguyen T."/>
            <person name="Pegot-Espagnet P."/>
            <person name="Pouilly N."/>
            <person name="Raftis F."/>
            <person name="Sallet E."/>
            <person name="Schiex T."/>
            <person name="Thomas J."/>
            <person name="Vandecasteele C."/>
            <person name="Vares D."/>
            <person name="Vear F."/>
            <person name="Vautrin S."/>
            <person name="Crespi M."/>
            <person name="Mangin B."/>
            <person name="Burke J.M."/>
            <person name="Salse J."/>
            <person name="Munos S."/>
            <person name="Vincourt P."/>
            <person name="Rieseberg L.H."/>
            <person name="Langlade N.B."/>
        </authorList>
    </citation>
    <scope>NUCLEOTIDE SEQUENCE</scope>
    <source>
        <tissue evidence="2">Leaves</tissue>
    </source>
</reference>
<proteinExistence type="predicted"/>
<keyword evidence="1" id="KW-1133">Transmembrane helix</keyword>
<dbReference type="Proteomes" id="UP000215914">
    <property type="component" value="Unassembled WGS sequence"/>
</dbReference>
<keyword evidence="1" id="KW-0812">Transmembrane</keyword>
<keyword evidence="1" id="KW-0472">Membrane</keyword>
<dbReference type="AlphaFoldDB" id="A0A9K3N993"/>
<sequence>MPLRKKPTLYPIRNPHPITDDYQWTFLFIIMMPNTIGAITRSIRQNNYLLAFLCISVCVCFFLLQFCLSKYLSLPKNEKSSRKLWLKLNMWFLYTAICFGLVHQFADFFPLQMTVTLYGVLLMLSSIGRFGVVVRMKICCLMMISIVVFKSVFLVFFFFFYHNTASQQVTNLYCFISK</sequence>
<feature type="transmembrane region" description="Helical" evidence="1">
    <location>
        <begin position="21"/>
        <end position="43"/>
    </location>
</feature>
<organism evidence="2 3">
    <name type="scientific">Helianthus annuus</name>
    <name type="common">Common sunflower</name>
    <dbReference type="NCBI Taxonomy" id="4232"/>
    <lineage>
        <taxon>Eukaryota</taxon>
        <taxon>Viridiplantae</taxon>
        <taxon>Streptophyta</taxon>
        <taxon>Embryophyta</taxon>
        <taxon>Tracheophyta</taxon>
        <taxon>Spermatophyta</taxon>
        <taxon>Magnoliopsida</taxon>
        <taxon>eudicotyledons</taxon>
        <taxon>Gunneridae</taxon>
        <taxon>Pentapetalae</taxon>
        <taxon>asterids</taxon>
        <taxon>campanulids</taxon>
        <taxon>Asterales</taxon>
        <taxon>Asteraceae</taxon>
        <taxon>Asteroideae</taxon>
        <taxon>Heliantheae alliance</taxon>
        <taxon>Heliantheae</taxon>
        <taxon>Helianthus</taxon>
    </lineage>
</organism>
<feature type="transmembrane region" description="Helical" evidence="1">
    <location>
        <begin position="49"/>
        <end position="72"/>
    </location>
</feature>
<reference evidence="2" key="2">
    <citation type="submission" date="2020-06" db="EMBL/GenBank/DDBJ databases">
        <title>Helianthus annuus Genome sequencing and assembly Release 2.</title>
        <authorList>
            <person name="Gouzy J."/>
            <person name="Langlade N."/>
            <person name="Munos S."/>
        </authorList>
    </citation>
    <scope>NUCLEOTIDE SEQUENCE</scope>
    <source>
        <tissue evidence="2">Leaves</tissue>
    </source>
</reference>
<accession>A0A9K3N993</accession>
<keyword evidence="3" id="KW-1185">Reference proteome</keyword>
<dbReference type="Gramene" id="mRNA:HanXRQr2_Chr09g0402031">
    <property type="protein sequence ID" value="mRNA:HanXRQr2_Chr09g0402031"/>
    <property type="gene ID" value="HanXRQr2_Chr09g0402031"/>
</dbReference>
<evidence type="ECO:0000313" key="3">
    <source>
        <dbReference type="Proteomes" id="UP000215914"/>
    </source>
</evidence>
<gene>
    <name evidence="2" type="ORF">HanXRQr2_Chr09g0402031</name>
</gene>